<dbReference type="AlphaFoldDB" id="A0A3Q9R2S4"/>
<geneLocation type="plastid" evidence="8"/>
<comment type="similarity">
    <text evidence="1 6">Belongs to the bacterial ribosomal protein bL20 family.</text>
</comment>
<evidence type="ECO:0000256" key="6">
    <source>
        <dbReference type="RuleBase" id="RU000561"/>
    </source>
</evidence>
<dbReference type="GO" id="GO:0003735">
    <property type="term" value="F:structural constituent of ribosome"/>
    <property type="evidence" value="ECO:0007669"/>
    <property type="project" value="InterPro"/>
</dbReference>
<proteinExistence type="inferred from homology"/>
<dbReference type="PANTHER" id="PTHR10986">
    <property type="entry name" value="39S RIBOSOMAL PROTEIN L20"/>
    <property type="match status" value="1"/>
</dbReference>
<dbReference type="GO" id="GO:0006412">
    <property type="term" value="P:translation"/>
    <property type="evidence" value="ECO:0007669"/>
    <property type="project" value="InterPro"/>
</dbReference>
<dbReference type="PRINTS" id="PR00062">
    <property type="entry name" value="RIBOSOMALL20"/>
</dbReference>
<evidence type="ECO:0000256" key="7">
    <source>
        <dbReference type="RuleBase" id="RU004311"/>
    </source>
</evidence>
<dbReference type="InterPro" id="IPR035566">
    <property type="entry name" value="Ribosomal_protein_bL20_C"/>
</dbReference>
<reference evidence="8" key="1">
    <citation type="journal article" date="2018" name="New Phytol.">
        <title>Lycophyte plastid genomics: extreme variation in GC, gene and intron content and multiple inversions between a direct and inverted orientation of the rRNA repeat.</title>
        <authorList>
            <person name="Mower J.P."/>
            <person name="Ma P.F."/>
            <person name="Grewe F."/>
            <person name="Taylor A."/>
            <person name="Michael T.P."/>
            <person name="VanBuren R."/>
            <person name="Qiu Y.L."/>
        </authorList>
    </citation>
    <scope>NUCLEOTIDE SEQUENCE</scope>
</reference>
<protein>
    <recommendedName>
        <fullName evidence="7">50S ribosomal protein L20</fullName>
    </recommendedName>
</protein>
<dbReference type="HAMAP" id="MF_00382">
    <property type="entry name" value="Ribosomal_bL20"/>
    <property type="match status" value="1"/>
</dbReference>
<evidence type="ECO:0000256" key="3">
    <source>
        <dbReference type="ARBA" id="ARBA00022884"/>
    </source>
</evidence>
<evidence type="ECO:0000256" key="5">
    <source>
        <dbReference type="ARBA" id="ARBA00023274"/>
    </source>
</evidence>
<dbReference type="SUPFAM" id="SSF74731">
    <property type="entry name" value="Ribosomal protein L20"/>
    <property type="match status" value="1"/>
</dbReference>
<dbReference type="Pfam" id="PF00453">
    <property type="entry name" value="Ribosomal_L20"/>
    <property type="match status" value="1"/>
</dbReference>
<keyword evidence="8" id="KW-0934">Plastid</keyword>
<dbReference type="RefSeq" id="YP_009555744.1">
    <property type="nucleotide sequence ID" value="NC_040927.1"/>
</dbReference>
<evidence type="ECO:0000256" key="4">
    <source>
        <dbReference type="ARBA" id="ARBA00022980"/>
    </source>
</evidence>
<dbReference type="Gene3D" id="6.10.160.10">
    <property type="match status" value="1"/>
</dbReference>
<dbReference type="Gene3D" id="1.10.1900.20">
    <property type="entry name" value="Ribosomal protein L20"/>
    <property type="match status" value="1"/>
</dbReference>
<organism evidence="8">
    <name type="scientific">Selaginella lepidophylla</name>
    <name type="common">Resurrection plant</name>
    <name type="synonym">Lycopodium lepidophyllum</name>
    <dbReference type="NCBI Taxonomy" id="59777"/>
    <lineage>
        <taxon>Eukaryota</taxon>
        <taxon>Viridiplantae</taxon>
        <taxon>Streptophyta</taxon>
        <taxon>Embryophyta</taxon>
        <taxon>Tracheophyta</taxon>
        <taxon>Lycopodiopsida</taxon>
        <taxon>Selaginellales</taxon>
        <taxon>Selaginellaceae</taxon>
        <taxon>Selaginella</taxon>
    </lineage>
</organism>
<dbReference type="FunFam" id="1.10.1900.20:FF:000001">
    <property type="entry name" value="50S ribosomal protein L20"/>
    <property type="match status" value="1"/>
</dbReference>
<dbReference type="InterPro" id="IPR049946">
    <property type="entry name" value="RIBOSOMAL_L20_CS"/>
</dbReference>
<dbReference type="GeneID" id="39329461"/>
<gene>
    <name evidence="8" type="primary">rpl20</name>
</gene>
<dbReference type="GO" id="GO:1990904">
    <property type="term" value="C:ribonucleoprotein complex"/>
    <property type="evidence" value="ECO:0007669"/>
    <property type="project" value="UniProtKB-KW"/>
</dbReference>
<accession>A0A3Q9R2S4</accession>
<dbReference type="NCBIfam" id="TIGR01032">
    <property type="entry name" value="rplT_bact"/>
    <property type="match status" value="1"/>
</dbReference>
<keyword evidence="2 7" id="KW-0699">rRNA-binding</keyword>
<evidence type="ECO:0000256" key="2">
    <source>
        <dbReference type="ARBA" id="ARBA00022730"/>
    </source>
</evidence>
<dbReference type="GO" id="GO:0019843">
    <property type="term" value="F:rRNA binding"/>
    <property type="evidence" value="ECO:0007669"/>
    <property type="project" value="UniProtKB-KW"/>
</dbReference>
<comment type="function">
    <text evidence="7">Binds directly to 23S ribosomal RNA and is necessary for the in vitro assembly process of the 50S ribosomal subunit. It is not involved in the protein synthesizing functions of that subunit.</text>
</comment>
<evidence type="ECO:0000256" key="1">
    <source>
        <dbReference type="ARBA" id="ARBA00007698"/>
    </source>
</evidence>
<dbReference type="CDD" id="cd07026">
    <property type="entry name" value="Ribosomal_L20"/>
    <property type="match status" value="1"/>
</dbReference>
<keyword evidence="3 7" id="KW-0694">RNA-binding</keyword>
<dbReference type="InterPro" id="IPR005813">
    <property type="entry name" value="Ribosomal_bL20"/>
</dbReference>
<sequence>MTRVRRGYVARRHRRNIIQLASGFRGAHSRIVRASNQQVVRALASSKQDRYKRKREFRRLWIARVNAAARNAGVSYSESIWHLSNNQILPNRKILAQMAVLDTNSFTMILGGGEDRG</sequence>
<name>A0A3Q9R2S4_SELLP</name>
<keyword evidence="5 6" id="KW-0687">Ribonucleoprotein</keyword>
<evidence type="ECO:0000313" key="8">
    <source>
        <dbReference type="EMBL" id="AZU95861.1"/>
    </source>
</evidence>
<keyword evidence="4 6" id="KW-0689">Ribosomal protein</keyword>
<dbReference type="GO" id="GO:0005840">
    <property type="term" value="C:ribosome"/>
    <property type="evidence" value="ECO:0007669"/>
    <property type="project" value="UniProtKB-KW"/>
</dbReference>
<dbReference type="PROSITE" id="PS00937">
    <property type="entry name" value="RIBOSOMAL_L20"/>
    <property type="match status" value="1"/>
</dbReference>
<dbReference type="EMBL" id="MK089531">
    <property type="protein sequence ID" value="AZU95861.1"/>
    <property type="molecule type" value="Genomic_DNA"/>
</dbReference>